<sequence>MIVPQAAGVPPRFPSASGSHLPSSIRLAPRFLFPDSAVGVC</sequence>
<proteinExistence type="predicted"/>
<organism evidence="2 3">
    <name type="scientific">Colocasia esculenta</name>
    <name type="common">Wild taro</name>
    <name type="synonym">Arum esculentum</name>
    <dbReference type="NCBI Taxonomy" id="4460"/>
    <lineage>
        <taxon>Eukaryota</taxon>
        <taxon>Viridiplantae</taxon>
        <taxon>Streptophyta</taxon>
        <taxon>Embryophyta</taxon>
        <taxon>Tracheophyta</taxon>
        <taxon>Spermatophyta</taxon>
        <taxon>Magnoliopsida</taxon>
        <taxon>Liliopsida</taxon>
        <taxon>Araceae</taxon>
        <taxon>Aroideae</taxon>
        <taxon>Colocasieae</taxon>
        <taxon>Colocasia</taxon>
    </lineage>
</organism>
<reference evidence="2" key="1">
    <citation type="submission" date="2017-07" db="EMBL/GenBank/DDBJ databases">
        <title>Taro Niue Genome Assembly and Annotation.</title>
        <authorList>
            <person name="Atibalentja N."/>
            <person name="Keating K."/>
            <person name="Fields C.J."/>
        </authorList>
    </citation>
    <scope>NUCLEOTIDE SEQUENCE</scope>
    <source>
        <strain evidence="2">Niue_2</strain>
        <tissue evidence="2">Leaf</tissue>
    </source>
</reference>
<keyword evidence="3" id="KW-1185">Reference proteome</keyword>
<dbReference type="Proteomes" id="UP000652761">
    <property type="component" value="Unassembled WGS sequence"/>
</dbReference>
<comment type="caution">
    <text evidence="2">The sequence shown here is derived from an EMBL/GenBank/DDBJ whole genome shotgun (WGS) entry which is preliminary data.</text>
</comment>
<gene>
    <name evidence="2" type="ORF">Taro_021565</name>
</gene>
<evidence type="ECO:0000313" key="2">
    <source>
        <dbReference type="EMBL" id="MQL88999.1"/>
    </source>
</evidence>
<protein>
    <submittedName>
        <fullName evidence="2">Uncharacterized protein</fullName>
    </submittedName>
</protein>
<dbReference type="EMBL" id="NMUH01001109">
    <property type="protein sequence ID" value="MQL88999.1"/>
    <property type="molecule type" value="Genomic_DNA"/>
</dbReference>
<dbReference type="AlphaFoldDB" id="A0A843VBW7"/>
<evidence type="ECO:0000256" key="1">
    <source>
        <dbReference type="SAM" id="MobiDB-lite"/>
    </source>
</evidence>
<accession>A0A843VBW7</accession>
<name>A0A843VBW7_COLES</name>
<evidence type="ECO:0000313" key="3">
    <source>
        <dbReference type="Proteomes" id="UP000652761"/>
    </source>
</evidence>
<feature type="region of interest" description="Disordered" evidence="1">
    <location>
        <begin position="1"/>
        <end position="21"/>
    </location>
</feature>